<dbReference type="SUPFAM" id="SSF47384">
    <property type="entry name" value="Homodimeric domain of signal transducing histidine kinase"/>
    <property type="match status" value="1"/>
</dbReference>
<dbReference type="SMART" id="SM00388">
    <property type="entry name" value="HisKA"/>
    <property type="match status" value="1"/>
</dbReference>
<dbReference type="CDD" id="cd00082">
    <property type="entry name" value="HisKA"/>
    <property type="match status" value="1"/>
</dbReference>
<evidence type="ECO:0000256" key="5">
    <source>
        <dbReference type="ARBA" id="ARBA00022679"/>
    </source>
</evidence>
<comment type="caution">
    <text evidence="14">The sequence shown here is derived from an EMBL/GenBank/DDBJ whole genome shotgun (WGS) entry which is preliminary data.</text>
</comment>
<dbReference type="FunFam" id="1.10.287.130:FF:000001">
    <property type="entry name" value="Two-component sensor histidine kinase"/>
    <property type="match status" value="1"/>
</dbReference>
<keyword evidence="5" id="KW-0808">Transferase</keyword>
<proteinExistence type="predicted"/>
<evidence type="ECO:0000256" key="7">
    <source>
        <dbReference type="ARBA" id="ARBA00022777"/>
    </source>
</evidence>
<dbReference type="Pfam" id="PF00672">
    <property type="entry name" value="HAMP"/>
    <property type="match status" value="1"/>
</dbReference>
<dbReference type="SMART" id="SM00304">
    <property type="entry name" value="HAMP"/>
    <property type="match status" value="1"/>
</dbReference>
<organism evidence="14 15">
    <name type="scientific">Pontibacter burrus</name>
    <dbReference type="NCBI Taxonomy" id="2704466"/>
    <lineage>
        <taxon>Bacteria</taxon>
        <taxon>Pseudomonadati</taxon>
        <taxon>Bacteroidota</taxon>
        <taxon>Cytophagia</taxon>
        <taxon>Cytophagales</taxon>
        <taxon>Hymenobacteraceae</taxon>
        <taxon>Pontibacter</taxon>
    </lineage>
</organism>
<dbReference type="PROSITE" id="PS50885">
    <property type="entry name" value="HAMP"/>
    <property type="match status" value="1"/>
</dbReference>
<dbReference type="InterPro" id="IPR050428">
    <property type="entry name" value="TCS_sensor_his_kinase"/>
</dbReference>
<dbReference type="InterPro" id="IPR003661">
    <property type="entry name" value="HisK_dim/P_dom"/>
</dbReference>
<dbReference type="SMART" id="SM00387">
    <property type="entry name" value="HATPase_c"/>
    <property type="match status" value="1"/>
</dbReference>
<dbReference type="Gene3D" id="1.10.287.130">
    <property type="match status" value="1"/>
</dbReference>
<dbReference type="InterPro" id="IPR003660">
    <property type="entry name" value="HAMP_dom"/>
</dbReference>
<keyword evidence="15" id="KW-1185">Reference proteome</keyword>
<dbReference type="Pfam" id="PF00512">
    <property type="entry name" value="HisKA"/>
    <property type="match status" value="1"/>
</dbReference>
<evidence type="ECO:0000259" key="12">
    <source>
        <dbReference type="PROSITE" id="PS50109"/>
    </source>
</evidence>
<dbReference type="PANTHER" id="PTHR45436">
    <property type="entry name" value="SENSOR HISTIDINE KINASE YKOH"/>
    <property type="match status" value="1"/>
</dbReference>
<dbReference type="PRINTS" id="PR00344">
    <property type="entry name" value="BCTRLSENSOR"/>
</dbReference>
<dbReference type="SUPFAM" id="SSF55874">
    <property type="entry name" value="ATPase domain of HSP90 chaperone/DNA topoisomerase II/histidine kinase"/>
    <property type="match status" value="1"/>
</dbReference>
<protein>
    <recommendedName>
        <fullName evidence="3">histidine kinase</fullName>
        <ecNumber evidence="3">2.7.13.3</ecNumber>
    </recommendedName>
</protein>
<evidence type="ECO:0000313" key="14">
    <source>
        <dbReference type="EMBL" id="NEM99028.1"/>
    </source>
</evidence>
<dbReference type="InterPro" id="IPR036097">
    <property type="entry name" value="HisK_dim/P_sf"/>
</dbReference>
<dbReference type="InterPro" id="IPR004358">
    <property type="entry name" value="Sig_transdc_His_kin-like_C"/>
</dbReference>
<evidence type="ECO:0000256" key="8">
    <source>
        <dbReference type="ARBA" id="ARBA00022989"/>
    </source>
</evidence>
<evidence type="ECO:0000256" key="6">
    <source>
        <dbReference type="ARBA" id="ARBA00022692"/>
    </source>
</evidence>
<keyword evidence="7 14" id="KW-0418">Kinase</keyword>
<feature type="transmembrane region" description="Helical" evidence="11">
    <location>
        <begin position="156"/>
        <end position="175"/>
    </location>
</feature>
<dbReference type="RefSeq" id="WP_163915908.1">
    <property type="nucleotide sequence ID" value="NZ_JAAGWD010000006.1"/>
</dbReference>
<feature type="transmembrane region" description="Helical" evidence="11">
    <location>
        <begin position="6"/>
        <end position="29"/>
    </location>
</feature>
<keyword evidence="9" id="KW-0902">Two-component regulatory system</keyword>
<feature type="domain" description="HAMP" evidence="13">
    <location>
        <begin position="177"/>
        <end position="230"/>
    </location>
</feature>
<keyword evidence="8 11" id="KW-1133">Transmembrane helix</keyword>
<accession>A0A6B3LZ40</accession>
<comment type="subcellular location">
    <subcellularLocation>
        <location evidence="2">Membrane</location>
    </subcellularLocation>
</comment>
<evidence type="ECO:0000256" key="1">
    <source>
        <dbReference type="ARBA" id="ARBA00000085"/>
    </source>
</evidence>
<name>A0A6B3LZ40_9BACT</name>
<dbReference type="GO" id="GO:0005886">
    <property type="term" value="C:plasma membrane"/>
    <property type="evidence" value="ECO:0007669"/>
    <property type="project" value="TreeGrafter"/>
</dbReference>
<dbReference type="InterPro" id="IPR003594">
    <property type="entry name" value="HATPase_dom"/>
</dbReference>
<reference evidence="14 15" key="1">
    <citation type="submission" date="2020-02" db="EMBL/GenBank/DDBJ databases">
        <authorList>
            <person name="Kim M.K."/>
        </authorList>
    </citation>
    <scope>NUCLEOTIDE SEQUENCE [LARGE SCALE GENOMIC DNA]</scope>
    <source>
        <strain evidence="14 15">BT327</strain>
    </source>
</reference>
<dbReference type="EMBL" id="JAAGWD010000006">
    <property type="protein sequence ID" value="NEM99028.1"/>
    <property type="molecule type" value="Genomic_DNA"/>
</dbReference>
<evidence type="ECO:0000256" key="11">
    <source>
        <dbReference type="SAM" id="Phobius"/>
    </source>
</evidence>
<dbReference type="EC" id="2.7.13.3" evidence="3"/>
<sequence length="455" mass="52059">MTFRTRLTLSFTLLFASIFFLLGIVVYYFSQLYTEKEFQERLHERAHIAAQLYLDEDELSPRMMQRVREQFTKSLPEEQVHIYDSNRKPAFKLGEVHLSGLDKNFDRLDKHGFIEFTTHQRQWVGWKYDDNQGQFYVLVSAEDLYGQSKQITLKRILIISFLGSLVLVIVGGLFFTRQVVQPINQIVRDVNNIRASNLHLRLKEQSGRDEIGNLVSTFNQMLNRLEMSFEMQKNFISNASHELRNPLTAIGGEIEVALLKKREPEEYILSLERMQRETDRLEKLTSDLLGLAQTGFDRENMKQEQVRIDELLLECVSEIRLAYPEHAITLDLQNMPSDAGTLEITGNKSLLHIALTNVLENAVKFSDNQEVIILLETTTQGINLIVKDKGIGIPQQELPHIFQAFYRATNARGHKGTGIGLSLTEKIMKLHGGSIEVNSVEGNGTQVVLSFSNSV</sequence>
<dbReference type="PROSITE" id="PS50109">
    <property type="entry name" value="HIS_KIN"/>
    <property type="match status" value="1"/>
</dbReference>
<dbReference type="GO" id="GO:0000155">
    <property type="term" value="F:phosphorelay sensor kinase activity"/>
    <property type="evidence" value="ECO:0007669"/>
    <property type="project" value="InterPro"/>
</dbReference>
<dbReference type="AlphaFoldDB" id="A0A6B3LZ40"/>
<comment type="catalytic activity">
    <reaction evidence="1">
        <text>ATP + protein L-histidine = ADP + protein N-phospho-L-histidine.</text>
        <dbReference type="EC" id="2.7.13.3"/>
    </reaction>
</comment>
<evidence type="ECO:0000256" key="3">
    <source>
        <dbReference type="ARBA" id="ARBA00012438"/>
    </source>
</evidence>
<evidence type="ECO:0000256" key="9">
    <source>
        <dbReference type="ARBA" id="ARBA00023012"/>
    </source>
</evidence>
<keyword evidence="4" id="KW-0597">Phosphoprotein</keyword>
<evidence type="ECO:0000256" key="4">
    <source>
        <dbReference type="ARBA" id="ARBA00022553"/>
    </source>
</evidence>
<dbReference type="Pfam" id="PF02518">
    <property type="entry name" value="HATPase_c"/>
    <property type="match status" value="1"/>
</dbReference>
<dbReference type="SUPFAM" id="SSF158472">
    <property type="entry name" value="HAMP domain-like"/>
    <property type="match status" value="1"/>
</dbReference>
<dbReference type="InterPro" id="IPR036890">
    <property type="entry name" value="HATPase_C_sf"/>
</dbReference>
<evidence type="ECO:0000313" key="15">
    <source>
        <dbReference type="Proteomes" id="UP000474777"/>
    </source>
</evidence>
<dbReference type="InterPro" id="IPR005467">
    <property type="entry name" value="His_kinase_dom"/>
</dbReference>
<dbReference type="Gene3D" id="3.30.565.10">
    <property type="entry name" value="Histidine kinase-like ATPase, C-terminal domain"/>
    <property type="match status" value="1"/>
</dbReference>
<keyword evidence="10 11" id="KW-0472">Membrane</keyword>
<evidence type="ECO:0000256" key="2">
    <source>
        <dbReference type="ARBA" id="ARBA00004370"/>
    </source>
</evidence>
<dbReference type="PANTHER" id="PTHR45436:SF5">
    <property type="entry name" value="SENSOR HISTIDINE KINASE TRCS"/>
    <property type="match status" value="1"/>
</dbReference>
<evidence type="ECO:0000256" key="10">
    <source>
        <dbReference type="ARBA" id="ARBA00023136"/>
    </source>
</evidence>
<dbReference type="CDD" id="cd06225">
    <property type="entry name" value="HAMP"/>
    <property type="match status" value="1"/>
</dbReference>
<dbReference type="Gene3D" id="6.10.340.10">
    <property type="match status" value="1"/>
</dbReference>
<evidence type="ECO:0000259" key="13">
    <source>
        <dbReference type="PROSITE" id="PS50885"/>
    </source>
</evidence>
<dbReference type="Proteomes" id="UP000474777">
    <property type="component" value="Unassembled WGS sequence"/>
</dbReference>
<dbReference type="CDD" id="cd00075">
    <property type="entry name" value="HATPase"/>
    <property type="match status" value="1"/>
</dbReference>
<feature type="domain" description="Histidine kinase" evidence="12">
    <location>
        <begin position="238"/>
        <end position="455"/>
    </location>
</feature>
<keyword evidence="6 11" id="KW-0812">Transmembrane</keyword>
<gene>
    <name evidence="14" type="ORF">GXP69_15105</name>
</gene>